<comment type="caution">
    <text evidence="1">The sequence shown here is derived from an EMBL/GenBank/DDBJ whole genome shotgun (WGS) entry which is preliminary data.</text>
</comment>
<reference evidence="1 2" key="1">
    <citation type="submission" date="2019-03" db="EMBL/GenBank/DDBJ databases">
        <title>Genomic Encyclopedia of Type Strains, Phase III (KMG-III): the genomes of soil and plant-associated and newly described type strains.</title>
        <authorList>
            <person name="Whitman W."/>
        </authorList>
    </citation>
    <scope>NUCLEOTIDE SEQUENCE [LARGE SCALE GENOMIC DNA]</scope>
    <source>
        <strain evidence="1 2">CECT 8283</strain>
    </source>
</reference>
<sequence>MNKKNLIMHILLIITYLTSNAQTWQNPSEK</sequence>
<gene>
    <name evidence="1" type="ORF">DFQ07_2586</name>
</gene>
<accession>A0A4R6TCB6</accession>
<dbReference type="Proteomes" id="UP000295390">
    <property type="component" value="Unassembled WGS sequence"/>
</dbReference>
<proteinExistence type="predicted"/>
<name>A0A4R6TCB6_9FLAO</name>
<protein>
    <submittedName>
        <fullName evidence="1">Uncharacterized protein</fullName>
    </submittedName>
</protein>
<evidence type="ECO:0000313" key="2">
    <source>
        <dbReference type="Proteomes" id="UP000295390"/>
    </source>
</evidence>
<keyword evidence="2" id="KW-1185">Reference proteome</keyword>
<evidence type="ECO:0000313" key="1">
    <source>
        <dbReference type="EMBL" id="TDQ24044.1"/>
    </source>
</evidence>
<organism evidence="1 2">
    <name type="scientific">Tenacibaculum caenipelagi</name>
    <dbReference type="NCBI Taxonomy" id="1325435"/>
    <lineage>
        <taxon>Bacteria</taxon>
        <taxon>Pseudomonadati</taxon>
        <taxon>Bacteroidota</taxon>
        <taxon>Flavobacteriia</taxon>
        <taxon>Flavobacteriales</taxon>
        <taxon>Flavobacteriaceae</taxon>
        <taxon>Tenacibaculum</taxon>
    </lineage>
</organism>
<dbReference type="EMBL" id="SNYH01000005">
    <property type="protein sequence ID" value="TDQ24044.1"/>
    <property type="molecule type" value="Genomic_DNA"/>
</dbReference>
<dbReference type="AlphaFoldDB" id="A0A4R6TCB6"/>